<proteinExistence type="predicted"/>
<evidence type="ECO:0000313" key="1">
    <source>
        <dbReference type="EMBL" id="QHT03088.1"/>
    </source>
</evidence>
<protein>
    <submittedName>
        <fullName evidence="1">Uncharacterized protein</fullName>
    </submittedName>
</protein>
<organism evidence="1">
    <name type="scientific">viral metagenome</name>
    <dbReference type="NCBI Taxonomy" id="1070528"/>
    <lineage>
        <taxon>unclassified sequences</taxon>
        <taxon>metagenomes</taxon>
        <taxon>organismal metagenomes</taxon>
    </lineage>
</organism>
<dbReference type="AlphaFoldDB" id="A0A6C0CET4"/>
<sequence>MNNSVDDYIDICIGSNGSHYDVSKVIYEFTKDKFVYCGKNVWKYNSVIDERSYYLKNEITSNVINAFIQRAEYWDDKGIKELDINKSNDFKFKSSMLLKIANKLKDTKYLLCIIKELKQFFPYILDD</sequence>
<accession>A0A6C0CET4</accession>
<reference evidence="1" key="1">
    <citation type="journal article" date="2020" name="Nature">
        <title>Giant virus diversity and host interactions through global metagenomics.</title>
        <authorList>
            <person name="Schulz F."/>
            <person name="Roux S."/>
            <person name="Paez-Espino D."/>
            <person name="Jungbluth S."/>
            <person name="Walsh D.A."/>
            <person name="Denef V.J."/>
            <person name="McMahon K.D."/>
            <person name="Konstantinidis K.T."/>
            <person name="Eloe-Fadrosh E.A."/>
            <person name="Kyrpides N.C."/>
            <person name="Woyke T."/>
        </authorList>
    </citation>
    <scope>NUCLEOTIDE SEQUENCE</scope>
    <source>
        <strain evidence="1">GVMAG-M-3300020727-4</strain>
    </source>
</reference>
<dbReference type="EMBL" id="MN739405">
    <property type="protein sequence ID" value="QHT03088.1"/>
    <property type="molecule type" value="Genomic_DNA"/>
</dbReference>
<name>A0A6C0CET4_9ZZZZ</name>